<evidence type="ECO:0000256" key="7">
    <source>
        <dbReference type="ARBA" id="ARBA00022801"/>
    </source>
</evidence>
<evidence type="ECO:0000256" key="5">
    <source>
        <dbReference type="ARBA" id="ARBA00022737"/>
    </source>
</evidence>
<dbReference type="InterPro" id="IPR001478">
    <property type="entry name" value="PDZ"/>
</dbReference>
<dbReference type="SMART" id="SM00228">
    <property type="entry name" value="PDZ"/>
    <property type="match status" value="2"/>
</dbReference>
<evidence type="ECO:0000256" key="4">
    <source>
        <dbReference type="ARBA" id="ARBA00022729"/>
    </source>
</evidence>
<dbReference type="FunFam" id="2.40.10.10:FF:000001">
    <property type="entry name" value="Periplasmic serine protease DegS"/>
    <property type="match status" value="1"/>
</dbReference>
<keyword evidence="3 13" id="KW-0645">Protease</keyword>
<protein>
    <submittedName>
        <fullName evidence="13">Serine endoprotease DegQ</fullName>
    </submittedName>
</protein>
<dbReference type="InterPro" id="IPR009003">
    <property type="entry name" value="Peptidase_S1_PA"/>
</dbReference>
<keyword evidence="8" id="KW-0720">Serine protease</keyword>
<feature type="chain" id="PRO_5038611095" evidence="11">
    <location>
        <begin position="32"/>
        <end position="459"/>
    </location>
</feature>
<feature type="binding site" evidence="10">
    <location>
        <position position="143"/>
    </location>
    <ligand>
        <name>substrate</name>
    </ligand>
</feature>
<evidence type="ECO:0000256" key="6">
    <source>
        <dbReference type="ARBA" id="ARBA00022764"/>
    </source>
</evidence>
<gene>
    <name evidence="13" type="ORF">CPT34_23905</name>
</gene>
<dbReference type="PROSITE" id="PS50106">
    <property type="entry name" value="PDZ"/>
    <property type="match status" value="2"/>
</dbReference>
<feature type="binding site" evidence="10">
    <location>
        <begin position="215"/>
        <end position="217"/>
    </location>
    <ligand>
        <name>substrate</name>
    </ligand>
</feature>
<dbReference type="PANTHER" id="PTHR22939:SF129">
    <property type="entry name" value="SERINE PROTEASE HTRA2, MITOCHONDRIAL"/>
    <property type="match status" value="1"/>
</dbReference>
<dbReference type="EMBL" id="NXDM01000026">
    <property type="protein sequence ID" value="PCK78561.1"/>
    <property type="molecule type" value="Genomic_DNA"/>
</dbReference>
<feature type="domain" description="PDZ" evidence="12">
    <location>
        <begin position="377"/>
        <end position="431"/>
    </location>
</feature>
<keyword evidence="6" id="KW-0574">Periplasm</keyword>
<keyword evidence="7" id="KW-0378">Hydrolase</keyword>
<dbReference type="Gene3D" id="2.30.42.10">
    <property type="match status" value="2"/>
</dbReference>
<dbReference type="InterPro" id="IPR036034">
    <property type="entry name" value="PDZ_sf"/>
</dbReference>
<evidence type="ECO:0000256" key="9">
    <source>
        <dbReference type="PIRSR" id="PIRSR611782-1"/>
    </source>
</evidence>
<feature type="active site" description="Charge relay system" evidence="9">
    <location>
        <position position="143"/>
    </location>
</feature>
<evidence type="ECO:0000313" key="13">
    <source>
        <dbReference type="EMBL" id="PCK78561.1"/>
    </source>
</evidence>
<dbReference type="Gene3D" id="2.40.10.120">
    <property type="match status" value="1"/>
</dbReference>
<dbReference type="InterPro" id="IPR011782">
    <property type="entry name" value="Pept_S1C_Do"/>
</dbReference>
<feature type="signal peptide" evidence="11">
    <location>
        <begin position="1"/>
        <end position="31"/>
    </location>
</feature>
<feature type="active site" description="Charge relay system" evidence="9">
    <location>
        <position position="217"/>
    </location>
</feature>
<dbReference type="InterPro" id="IPR041489">
    <property type="entry name" value="PDZ_6"/>
</dbReference>
<dbReference type="NCBIfam" id="TIGR02037">
    <property type="entry name" value="degP_htrA_DO"/>
    <property type="match status" value="1"/>
</dbReference>
<dbReference type="Pfam" id="PF13180">
    <property type="entry name" value="PDZ_2"/>
    <property type="match status" value="1"/>
</dbReference>
<dbReference type="GO" id="GO:0006508">
    <property type="term" value="P:proteolysis"/>
    <property type="evidence" value="ECO:0007669"/>
    <property type="project" value="UniProtKB-KW"/>
</dbReference>
<sequence>MFDLSARLHTIAASVAIAAGAALFAVTPCVAQTAGAAPSATLPTLAPMLERITPAVVNIAVLSRSPSENNPLFSDPYFRRYFNLPEQQQRARMSAGSGVIVDASKGYVLTNYHVVDGGTDISVTLKDGRQLAAKLVGSDKGTDLALLQVDARNLTAIEIGDSDALKVGDYVVAIGNPFGLGQTVTSGIVSALGRSGLNIEGYEDFIQTDASINPGNSGGALVTLDGKLVGINTAILSPAGANVGIGFAVPTTMVVSVMKQLIAHGEVQRGRLGVGIQDITPDLADALGLGDLRGALVANVEPGSAADRAGLKTGDVVTAVDGNAVRGATDLRNRIGLTPVGSEIRLTVKRGSEQREIEVTTTSESRTSSGLSGTLLDGAILRDASAPEVGAAGASGVVIESVAADSRADRAGLRAGDVIVAVNRTPVSSVTELRRTISKAAVAALELLRDGARFLLVIR</sequence>
<dbReference type="Pfam" id="PF13365">
    <property type="entry name" value="Trypsin_2"/>
    <property type="match status" value="1"/>
</dbReference>
<keyword evidence="14" id="KW-1185">Reference proteome</keyword>
<dbReference type="SUPFAM" id="SSF50156">
    <property type="entry name" value="PDZ domain-like"/>
    <property type="match status" value="2"/>
</dbReference>
<feature type="active site" description="Charge relay system" evidence="9">
    <location>
        <position position="113"/>
    </location>
</feature>
<dbReference type="Proteomes" id="UP000218807">
    <property type="component" value="Unassembled WGS sequence"/>
</dbReference>
<accession>A0A2A5KNP4</accession>
<proteinExistence type="inferred from homology"/>
<dbReference type="GO" id="GO:0004252">
    <property type="term" value="F:serine-type endopeptidase activity"/>
    <property type="evidence" value="ECO:0007669"/>
    <property type="project" value="InterPro"/>
</dbReference>
<comment type="similarity">
    <text evidence="2">Belongs to the peptidase S1C family.</text>
</comment>
<dbReference type="PRINTS" id="PR00834">
    <property type="entry name" value="PROTEASES2C"/>
</dbReference>
<dbReference type="Pfam" id="PF17820">
    <property type="entry name" value="PDZ_6"/>
    <property type="match status" value="1"/>
</dbReference>
<feature type="binding site" evidence="10">
    <location>
        <position position="113"/>
    </location>
    <ligand>
        <name>substrate</name>
    </ligand>
</feature>
<evidence type="ECO:0000256" key="10">
    <source>
        <dbReference type="PIRSR" id="PIRSR611782-2"/>
    </source>
</evidence>
<evidence type="ECO:0000313" key="14">
    <source>
        <dbReference type="Proteomes" id="UP000218807"/>
    </source>
</evidence>
<feature type="domain" description="PDZ" evidence="12">
    <location>
        <begin position="261"/>
        <end position="352"/>
    </location>
</feature>
<evidence type="ECO:0000256" key="11">
    <source>
        <dbReference type="SAM" id="SignalP"/>
    </source>
</evidence>
<evidence type="ECO:0000256" key="3">
    <source>
        <dbReference type="ARBA" id="ARBA00022670"/>
    </source>
</evidence>
<evidence type="ECO:0000256" key="1">
    <source>
        <dbReference type="ARBA" id="ARBA00004418"/>
    </source>
</evidence>
<organism evidence="13 14">
    <name type="scientific">Rhizobium sophoriradicis</name>
    <dbReference type="NCBI Taxonomy" id="1535245"/>
    <lineage>
        <taxon>Bacteria</taxon>
        <taxon>Pseudomonadati</taxon>
        <taxon>Pseudomonadota</taxon>
        <taxon>Alphaproteobacteria</taxon>
        <taxon>Hyphomicrobiales</taxon>
        <taxon>Rhizobiaceae</taxon>
        <taxon>Rhizobium/Agrobacterium group</taxon>
        <taxon>Rhizobium</taxon>
    </lineage>
</organism>
<dbReference type="RefSeq" id="WP_096764227.1">
    <property type="nucleotide sequence ID" value="NZ_NXDM01000026.1"/>
</dbReference>
<dbReference type="CDD" id="cd10839">
    <property type="entry name" value="cpPDZ1_DegP-like"/>
    <property type="match status" value="1"/>
</dbReference>
<evidence type="ECO:0000256" key="8">
    <source>
        <dbReference type="ARBA" id="ARBA00022825"/>
    </source>
</evidence>
<dbReference type="InterPro" id="IPR001940">
    <property type="entry name" value="Peptidase_S1C"/>
</dbReference>
<keyword evidence="4 11" id="KW-0732">Signal</keyword>
<name>A0A2A5KNP4_9HYPH</name>
<evidence type="ECO:0000256" key="2">
    <source>
        <dbReference type="ARBA" id="ARBA00010541"/>
    </source>
</evidence>
<dbReference type="GO" id="GO:0042597">
    <property type="term" value="C:periplasmic space"/>
    <property type="evidence" value="ECO:0007669"/>
    <property type="project" value="UniProtKB-SubCell"/>
</dbReference>
<dbReference type="PANTHER" id="PTHR22939">
    <property type="entry name" value="SERINE PROTEASE FAMILY S1C HTRA-RELATED"/>
    <property type="match status" value="1"/>
</dbReference>
<comment type="caution">
    <text evidence="13">The sequence shown here is derived from an EMBL/GenBank/DDBJ whole genome shotgun (WGS) entry which is preliminary data.</text>
</comment>
<reference evidence="13 14" key="1">
    <citation type="submission" date="2017-09" db="EMBL/GenBank/DDBJ databases">
        <title>Comparative genomics of rhizobia isolated from Phaseolus vulgaris in China.</title>
        <authorList>
            <person name="Tong W."/>
        </authorList>
    </citation>
    <scope>NUCLEOTIDE SEQUENCE [LARGE SCALE GENOMIC DNA]</scope>
    <source>
        <strain evidence="13 14">L101</strain>
    </source>
</reference>
<evidence type="ECO:0000259" key="12">
    <source>
        <dbReference type="PROSITE" id="PS50106"/>
    </source>
</evidence>
<dbReference type="SUPFAM" id="SSF50494">
    <property type="entry name" value="Trypsin-like serine proteases"/>
    <property type="match status" value="1"/>
</dbReference>
<keyword evidence="5" id="KW-0677">Repeat</keyword>
<dbReference type="AlphaFoldDB" id="A0A2A5KNP4"/>
<comment type="subcellular location">
    <subcellularLocation>
        <location evidence="1">Periplasm</location>
    </subcellularLocation>
</comment>